<keyword evidence="2" id="KW-1185">Reference proteome</keyword>
<proteinExistence type="predicted"/>
<sequence>IMKESFQPLQLGTALGAAKQYGCPMWICADLWGPDIGHWFTRISGFPGHSPQEFESALRMGYLMAPTHLFTENVDVLLHRMDNRFALTEFGEVWERFVKDYVPNHPLAWRHSQADADIAVIVSEDSNYGQNDRLYGNRELAAPQTSASLFAVWHLLSHG</sequence>
<reference evidence="1 2" key="1">
    <citation type="submission" date="2021-07" db="EMBL/GenBank/DDBJ databases">
        <title>Paenibacillus radiodurans sp. nov., isolated from the southeastern edge of Tengger Desert.</title>
        <authorList>
            <person name="Zhang G."/>
        </authorList>
    </citation>
    <scope>NUCLEOTIDE SEQUENCE [LARGE SCALE GENOMIC DNA]</scope>
    <source>
        <strain evidence="1 2">CCM 7311</strain>
    </source>
</reference>
<accession>A0ABS7CLE2</accession>
<protein>
    <submittedName>
        <fullName evidence="1">Uncharacterized protein</fullName>
    </submittedName>
</protein>
<gene>
    <name evidence="1" type="ORF">K0U00_47665</name>
</gene>
<evidence type="ECO:0000313" key="2">
    <source>
        <dbReference type="Proteomes" id="UP001519887"/>
    </source>
</evidence>
<feature type="non-terminal residue" evidence="1">
    <location>
        <position position="1"/>
    </location>
</feature>
<organism evidence="1 2">
    <name type="scientific">Paenibacillus sepulcri</name>
    <dbReference type="NCBI Taxonomy" id="359917"/>
    <lineage>
        <taxon>Bacteria</taxon>
        <taxon>Bacillati</taxon>
        <taxon>Bacillota</taxon>
        <taxon>Bacilli</taxon>
        <taxon>Bacillales</taxon>
        <taxon>Paenibacillaceae</taxon>
        <taxon>Paenibacillus</taxon>
    </lineage>
</organism>
<dbReference type="EMBL" id="JAHZIK010003244">
    <property type="protein sequence ID" value="MBW7461756.1"/>
    <property type="molecule type" value="Genomic_DNA"/>
</dbReference>
<dbReference type="Proteomes" id="UP001519887">
    <property type="component" value="Unassembled WGS sequence"/>
</dbReference>
<name>A0ABS7CLE2_9BACL</name>
<evidence type="ECO:0000313" key="1">
    <source>
        <dbReference type="EMBL" id="MBW7461756.1"/>
    </source>
</evidence>
<feature type="non-terminal residue" evidence="1">
    <location>
        <position position="159"/>
    </location>
</feature>
<comment type="caution">
    <text evidence="1">The sequence shown here is derived from an EMBL/GenBank/DDBJ whole genome shotgun (WGS) entry which is preliminary data.</text>
</comment>